<evidence type="ECO:0000313" key="4">
    <source>
        <dbReference type="EMBL" id="KAK7742208.1"/>
    </source>
</evidence>
<name>A0AAN9YH48_9PEZI</name>
<dbReference type="AlphaFoldDB" id="A0AAN9YH48"/>
<dbReference type="SUPFAM" id="SSF69318">
    <property type="entry name" value="Integrin alpha N-terminal domain"/>
    <property type="match status" value="2"/>
</dbReference>
<dbReference type="Pfam" id="PF13517">
    <property type="entry name" value="FG-GAP_3"/>
    <property type="match status" value="2"/>
</dbReference>
<evidence type="ECO:0000256" key="2">
    <source>
        <dbReference type="SAM" id="MobiDB-lite"/>
    </source>
</evidence>
<dbReference type="SUPFAM" id="SSF52266">
    <property type="entry name" value="SGNH hydrolase"/>
    <property type="match status" value="1"/>
</dbReference>
<reference evidence="4 5" key="1">
    <citation type="submission" date="2024-02" db="EMBL/GenBank/DDBJ databases">
        <title>De novo assembly and annotation of 12 fungi associated with fruit tree decline syndrome in Ontario, Canada.</title>
        <authorList>
            <person name="Sulman M."/>
            <person name="Ellouze W."/>
            <person name="Ilyukhin E."/>
        </authorList>
    </citation>
    <scope>NUCLEOTIDE SEQUENCE [LARGE SCALE GENOMIC DNA]</scope>
    <source>
        <strain evidence="4 5">M11/M66-122</strain>
    </source>
</reference>
<comment type="caution">
    <text evidence="4">The sequence shown here is derived from an EMBL/GenBank/DDBJ whole genome shotgun (WGS) entry which is preliminary data.</text>
</comment>
<dbReference type="GO" id="GO:0004622">
    <property type="term" value="F:phosphatidylcholine lysophospholipase activity"/>
    <property type="evidence" value="ECO:0007669"/>
    <property type="project" value="TreeGrafter"/>
</dbReference>
<keyword evidence="5" id="KW-1185">Reference proteome</keyword>
<organism evidence="4 5">
    <name type="scientific">Diatrype stigma</name>
    <dbReference type="NCBI Taxonomy" id="117547"/>
    <lineage>
        <taxon>Eukaryota</taxon>
        <taxon>Fungi</taxon>
        <taxon>Dikarya</taxon>
        <taxon>Ascomycota</taxon>
        <taxon>Pezizomycotina</taxon>
        <taxon>Sordariomycetes</taxon>
        <taxon>Xylariomycetidae</taxon>
        <taxon>Xylariales</taxon>
        <taxon>Diatrypaceae</taxon>
        <taxon>Diatrype</taxon>
    </lineage>
</organism>
<dbReference type="Gene3D" id="3.40.50.1110">
    <property type="entry name" value="SGNH hydrolase"/>
    <property type="match status" value="1"/>
</dbReference>
<dbReference type="PANTHER" id="PTHR30383:SF31">
    <property type="entry name" value="SGNH HYDROLASE-TYPE ESTERASE DOMAIN-CONTAINING PROTEIN-RELATED"/>
    <property type="match status" value="1"/>
</dbReference>
<dbReference type="EMBL" id="JAKJXP020000146">
    <property type="protein sequence ID" value="KAK7742208.1"/>
    <property type="molecule type" value="Genomic_DNA"/>
</dbReference>
<feature type="chain" id="PRO_5042996425" evidence="3">
    <location>
        <begin position="25"/>
        <end position="997"/>
    </location>
</feature>
<evidence type="ECO:0000256" key="1">
    <source>
        <dbReference type="ARBA" id="ARBA00022729"/>
    </source>
</evidence>
<dbReference type="InterPro" id="IPR036514">
    <property type="entry name" value="SGNH_hydro_sf"/>
</dbReference>
<sequence>MAGFTKALWCLSSVLPLILQPVAGLPARSFEYNDDLLDYNGTHPFAEFGITSPQKRDAGDFQLRILSFGASIMSGTGSTTGDGTLAQANIMLINLGTNDGNGNIDIANIGARMESVLNDVWAADGMADTCVMLSTLLPTENANGAANRVAINGQYRSLVVKKAGEGRCIYMADMQPNGQEWFDLSVDFHDNEVPKVHPNDGGHKKMAAIWYQWINKAISDGKIKAPGEFTASKSYCDKFSGTGIDAGGETQRGSGYDDGKYSHDSEGMGWDRDQWKFGRLFSEQYDDILLWVNNDDKSEIVFAAMKNSADGKGVFTNMDDVHGAMYCDSGKGVFFLDMNADGLDDFVCVDSKGNLDLSINQGDGDRASGKPPSFKSMGRIKDTETTSRDKVVLGDLDGDGRGDYGALAGEKGINFWRNGGTGDAPAYWQALGQQRDYGYYGWPQGQFHDLNGDGRDDYMQVDDDTGLVGTDLNSRSCQKGVEGDGLHVAWWYGNLRGKGYITHSGVKDLAGGDKSLAKRIHFARIYGTQTAFGNKYRQDYIYLKHSKVDGKHRFEMYAWKSLGTGGTKLKMDGNKYCNMMGHEDGSVDYVWAYQGGTMEMWASRGKKTITDNDPDGWWDYQGTIFTPPKEIHRKDLHLQDWDGDGDCDIIWNDPDNNNAVQVWLNNYPESGKWDWTHLETPAPELNCAEKRGLGINDLAVRFADITGNKRADYLCIKPDGYVSAYLHQDDDTWENAGQIKFSEGHDRANLRWADVDGDGLDDMIYVEKFSGDAFVSYNGGRGDPSTGGGSSFYWRKQSQVAFAGLAAGTCMFYADLDGSGRVDEHYVLESYNNIARTSLSPTCGNEDVTGDDASMVNDLPVPPGTDDAYCTAGTGDGDLADLCAYTCGYNFCDSPCKCTATGDLKSAPDETSSGGSAINGDSQVNTLCDWACSRSYCPPKVCTSSADADDLCQWDPQEAESWDKSGAAALVDNYIQAYGNGMHEPSPTAPRGSELTG</sequence>
<evidence type="ECO:0000256" key="3">
    <source>
        <dbReference type="SAM" id="SignalP"/>
    </source>
</evidence>
<proteinExistence type="predicted"/>
<dbReference type="Proteomes" id="UP001320420">
    <property type="component" value="Unassembled WGS sequence"/>
</dbReference>
<dbReference type="PANTHER" id="PTHR30383">
    <property type="entry name" value="THIOESTERASE 1/PROTEASE 1/LYSOPHOSPHOLIPASE L1"/>
    <property type="match status" value="1"/>
</dbReference>
<dbReference type="InterPro" id="IPR051532">
    <property type="entry name" value="Ester_Hydrolysis_Enzymes"/>
</dbReference>
<keyword evidence="1 3" id="KW-0732">Signal</keyword>
<accession>A0AAN9YH48</accession>
<dbReference type="InterPro" id="IPR013517">
    <property type="entry name" value="FG-GAP"/>
</dbReference>
<feature type="signal peptide" evidence="3">
    <location>
        <begin position="1"/>
        <end position="24"/>
    </location>
</feature>
<dbReference type="InterPro" id="IPR028994">
    <property type="entry name" value="Integrin_alpha_N"/>
</dbReference>
<evidence type="ECO:0000313" key="5">
    <source>
        <dbReference type="Proteomes" id="UP001320420"/>
    </source>
</evidence>
<feature type="region of interest" description="Disordered" evidence="2">
    <location>
        <begin position="360"/>
        <end position="379"/>
    </location>
</feature>
<protein>
    <submittedName>
        <fullName evidence="4">Uncharacterized protein</fullName>
    </submittedName>
</protein>
<gene>
    <name evidence="4" type="ORF">SLS62_010780</name>
</gene>